<dbReference type="RefSeq" id="WP_172312358.1">
    <property type="nucleotide sequence ID" value="NZ_WOEY01000073.1"/>
</dbReference>
<accession>A0ABX2BT71</accession>
<dbReference type="EMBL" id="WOEY01000073">
    <property type="protein sequence ID" value="NPT43291.1"/>
    <property type="molecule type" value="Genomic_DNA"/>
</dbReference>
<protein>
    <submittedName>
        <fullName evidence="2">Uncharacterized protein</fullName>
    </submittedName>
</protein>
<keyword evidence="1" id="KW-0472">Membrane</keyword>
<name>A0ABX2BT71_9BURK</name>
<keyword evidence="3" id="KW-1185">Reference proteome</keyword>
<proteinExistence type="predicted"/>
<sequence length="97" mass="10935">MKRSIKIWTAIAFAGLLFTYFLWFKTFGYRGLNGVFAFQMLMLAGVLVIIYQRIAKQGASNMRENSQNKKAGKLPMIIGGMLGVAVWVGLYYLKSTD</sequence>
<feature type="transmembrane region" description="Helical" evidence="1">
    <location>
        <begin position="36"/>
        <end position="54"/>
    </location>
</feature>
<feature type="transmembrane region" description="Helical" evidence="1">
    <location>
        <begin position="74"/>
        <end position="93"/>
    </location>
</feature>
<evidence type="ECO:0000313" key="2">
    <source>
        <dbReference type="EMBL" id="NPT43291.1"/>
    </source>
</evidence>
<dbReference type="Proteomes" id="UP000652198">
    <property type="component" value="Unassembled WGS sequence"/>
</dbReference>
<feature type="transmembrane region" description="Helical" evidence="1">
    <location>
        <begin position="7"/>
        <end position="24"/>
    </location>
</feature>
<evidence type="ECO:0000313" key="3">
    <source>
        <dbReference type="Proteomes" id="UP000652198"/>
    </source>
</evidence>
<gene>
    <name evidence="2" type="ORF">GNZ12_18640</name>
</gene>
<evidence type="ECO:0000256" key="1">
    <source>
        <dbReference type="SAM" id="Phobius"/>
    </source>
</evidence>
<reference evidence="2 3" key="1">
    <citation type="submission" date="2019-11" db="EMBL/GenBank/DDBJ databases">
        <title>Metabolism of dissolved organic matter in forest soils.</title>
        <authorList>
            <person name="Cyle K.T."/>
            <person name="Wilhelm R.C."/>
            <person name="Martinez C.E."/>
        </authorList>
    </citation>
    <scope>NUCLEOTIDE SEQUENCE [LARGE SCALE GENOMIC DNA]</scope>
    <source>
        <strain evidence="2 3">1N</strain>
    </source>
</reference>
<keyword evidence="1" id="KW-1133">Transmembrane helix</keyword>
<organism evidence="2 3">
    <name type="scientific">Paraburkholderia solitsugae</name>
    <dbReference type="NCBI Taxonomy" id="2675748"/>
    <lineage>
        <taxon>Bacteria</taxon>
        <taxon>Pseudomonadati</taxon>
        <taxon>Pseudomonadota</taxon>
        <taxon>Betaproteobacteria</taxon>
        <taxon>Burkholderiales</taxon>
        <taxon>Burkholderiaceae</taxon>
        <taxon>Paraburkholderia</taxon>
    </lineage>
</organism>
<comment type="caution">
    <text evidence="2">The sequence shown here is derived from an EMBL/GenBank/DDBJ whole genome shotgun (WGS) entry which is preliminary data.</text>
</comment>
<keyword evidence="1" id="KW-0812">Transmembrane</keyword>